<name>A0A1B6IEG4_9HEMI</name>
<accession>A0A1B6IEG4</accession>
<feature type="transmembrane region" description="Helical" evidence="2">
    <location>
        <begin position="79"/>
        <end position="102"/>
    </location>
</feature>
<feature type="non-terminal residue" evidence="3">
    <location>
        <position position="247"/>
    </location>
</feature>
<feature type="transmembrane region" description="Helical" evidence="2">
    <location>
        <begin position="20"/>
        <end position="44"/>
    </location>
</feature>
<organism evidence="3">
    <name type="scientific">Homalodisca liturata</name>
    <dbReference type="NCBI Taxonomy" id="320908"/>
    <lineage>
        <taxon>Eukaryota</taxon>
        <taxon>Metazoa</taxon>
        <taxon>Ecdysozoa</taxon>
        <taxon>Arthropoda</taxon>
        <taxon>Hexapoda</taxon>
        <taxon>Insecta</taxon>
        <taxon>Pterygota</taxon>
        <taxon>Neoptera</taxon>
        <taxon>Paraneoptera</taxon>
        <taxon>Hemiptera</taxon>
        <taxon>Auchenorrhyncha</taxon>
        <taxon>Membracoidea</taxon>
        <taxon>Cicadellidae</taxon>
        <taxon>Cicadellinae</taxon>
        <taxon>Proconiini</taxon>
        <taxon>Homalodisca</taxon>
    </lineage>
</organism>
<feature type="region of interest" description="Disordered" evidence="1">
    <location>
        <begin position="168"/>
        <end position="229"/>
    </location>
</feature>
<feature type="non-terminal residue" evidence="3">
    <location>
        <position position="1"/>
    </location>
</feature>
<keyword evidence="2" id="KW-1133">Transmembrane helix</keyword>
<evidence type="ECO:0000313" key="3">
    <source>
        <dbReference type="EMBL" id="JAS85329.1"/>
    </source>
</evidence>
<proteinExistence type="predicted"/>
<feature type="transmembrane region" description="Helical" evidence="2">
    <location>
        <begin position="50"/>
        <end position="67"/>
    </location>
</feature>
<dbReference type="AlphaFoldDB" id="A0A1B6IEG4"/>
<dbReference type="EMBL" id="GECU01022377">
    <property type="protein sequence ID" value="JAS85329.1"/>
    <property type="molecule type" value="Transcribed_RNA"/>
</dbReference>
<evidence type="ECO:0000256" key="2">
    <source>
        <dbReference type="SAM" id="Phobius"/>
    </source>
</evidence>
<keyword evidence="2" id="KW-0472">Membrane</keyword>
<sequence length="247" mass="28189">WIPNIPLRLSLMKNVRGQYIELFGINFLLYGVVSYNCSVIVGYFSVYYKSWIANILVGLTIFIAVIRNIKRNEFCYTQFLIYTLILHTNVKQVFGICGKITIDMNSTLLKTVIFSEKVGDGVMVIQIGLGDILMVCSFAALFLEIDFGYWGNVFRKIRLMLQNKNMQNDNERDMKCGPESAEKDQPSSCARMPTDLEKTNLKSPKASELSKPSEEPQVLDLSNKNPKNTIKGKKKMIEGKWVHVNYC</sequence>
<feature type="compositionally biased region" description="Basic and acidic residues" evidence="1">
    <location>
        <begin position="169"/>
        <end position="185"/>
    </location>
</feature>
<feature type="transmembrane region" description="Helical" evidence="2">
    <location>
        <begin position="122"/>
        <end position="150"/>
    </location>
</feature>
<protein>
    <submittedName>
        <fullName evidence="3">Uncharacterized protein</fullName>
    </submittedName>
</protein>
<keyword evidence="2" id="KW-0812">Transmembrane</keyword>
<evidence type="ECO:0000256" key="1">
    <source>
        <dbReference type="SAM" id="MobiDB-lite"/>
    </source>
</evidence>
<gene>
    <name evidence="3" type="ORF">g.5660</name>
</gene>
<reference evidence="3" key="1">
    <citation type="submission" date="2015-11" db="EMBL/GenBank/DDBJ databases">
        <title>De novo transcriptome assembly of four potential Pierce s Disease insect vectors from Arizona vineyards.</title>
        <authorList>
            <person name="Tassone E.E."/>
        </authorList>
    </citation>
    <scope>NUCLEOTIDE SEQUENCE</scope>
</reference>